<dbReference type="EMBL" id="CDQK01000004">
    <property type="protein sequence ID" value="CEP23352.1"/>
    <property type="molecule type" value="Genomic_DNA"/>
</dbReference>
<protein>
    <submittedName>
        <fullName evidence="3">Uncharacterized protein</fullName>
    </submittedName>
</protein>
<feature type="compositionally biased region" description="Basic and acidic residues" evidence="2">
    <location>
        <begin position="101"/>
        <end position="139"/>
    </location>
</feature>
<feature type="compositionally biased region" description="Basic and acidic residues" evidence="2">
    <location>
        <begin position="178"/>
        <end position="194"/>
    </location>
</feature>
<feature type="region of interest" description="Disordered" evidence="2">
    <location>
        <begin position="45"/>
        <end position="225"/>
    </location>
</feature>
<dbReference type="AlphaFoldDB" id="A0A0H5C692"/>
<sequence length="375" mass="41590">MPISCLDTGTNGGIRRFPYDMSEPTEEELKQQKLEAGLKKYQELKKKKNKKKNKKKSEDVDEEESDLVEKVDALNVHESQESSVEPNTAGIDDECAEVEVVDDKATDAVEDKPTDAGDDKATDAVEDKPTDAVEDKPTDAVEDEAANGEAPEKVEEVKEDLPETEHVKEDAEEDTEEAKDVSKDELKEVSKDEPNPADEPSQESNDPVSSLFGDSGPGFMETIQQAKIDDEIAQLKKQNEELKKTNAELSEANAQLKLDNKSLKLLKIDHLDEIETLQAQVQDLTLKLSRAKADASTTAPSHSGYDYQDDNFTLSPSPTYQQPPITSTTFSQFNLDKNESTLSLTELKARLNKWKGWNVDMTSWRSVGSGPIVTL</sequence>
<feature type="coiled-coil region" evidence="1">
    <location>
        <begin position="225"/>
        <end position="294"/>
    </location>
</feature>
<evidence type="ECO:0000256" key="2">
    <source>
        <dbReference type="SAM" id="MobiDB-lite"/>
    </source>
</evidence>
<dbReference type="CDD" id="cd14686">
    <property type="entry name" value="bZIP"/>
    <property type="match status" value="1"/>
</dbReference>
<proteinExistence type="predicted"/>
<reference evidence="4" key="1">
    <citation type="journal article" date="2015" name="J. Biotechnol.">
        <title>The structure of the Cyberlindnera jadinii genome and its relation to Candida utilis analyzed by the occurrence of single nucleotide polymorphisms.</title>
        <authorList>
            <person name="Rupp O."/>
            <person name="Brinkrolf K."/>
            <person name="Buerth C."/>
            <person name="Kunigo M."/>
            <person name="Schneider J."/>
            <person name="Jaenicke S."/>
            <person name="Goesmann A."/>
            <person name="Puehler A."/>
            <person name="Jaeger K.-E."/>
            <person name="Ernst J.F."/>
        </authorList>
    </citation>
    <scope>NUCLEOTIDE SEQUENCE [LARGE SCALE GENOMIC DNA]</scope>
    <source>
        <strain evidence="4">ATCC 18201 / CBS 1600 / BCRC 20928 / JCM 3617 / NBRC 0987 / NRRL Y-1542</strain>
    </source>
</reference>
<feature type="compositionally biased region" description="Basic residues" evidence="2">
    <location>
        <begin position="45"/>
        <end position="55"/>
    </location>
</feature>
<accession>A0A0H5C692</accession>
<feature type="compositionally biased region" description="Basic and acidic residues" evidence="2">
    <location>
        <begin position="150"/>
        <end position="169"/>
    </location>
</feature>
<feature type="region of interest" description="Disordered" evidence="2">
    <location>
        <begin position="1"/>
        <end position="30"/>
    </location>
</feature>
<evidence type="ECO:0000313" key="3">
    <source>
        <dbReference type="EMBL" id="CEP23352.1"/>
    </source>
</evidence>
<organism evidence="3 4">
    <name type="scientific">Cyberlindnera jadinii (strain ATCC 18201 / CBS 1600 / BCRC 20928 / JCM 3617 / NBRC 0987 / NRRL Y-1542)</name>
    <name type="common">Torula yeast</name>
    <name type="synonym">Candida utilis</name>
    <dbReference type="NCBI Taxonomy" id="983966"/>
    <lineage>
        <taxon>Eukaryota</taxon>
        <taxon>Fungi</taxon>
        <taxon>Dikarya</taxon>
        <taxon>Ascomycota</taxon>
        <taxon>Saccharomycotina</taxon>
        <taxon>Saccharomycetes</taxon>
        <taxon>Phaffomycetales</taxon>
        <taxon>Phaffomycetaceae</taxon>
        <taxon>Cyberlindnera</taxon>
    </lineage>
</organism>
<evidence type="ECO:0000313" key="4">
    <source>
        <dbReference type="Proteomes" id="UP000038830"/>
    </source>
</evidence>
<feature type="compositionally biased region" description="Acidic residues" evidence="2">
    <location>
        <begin position="91"/>
        <end position="100"/>
    </location>
</feature>
<name>A0A0H5C692_CYBJN</name>
<dbReference type="Proteomes" id="UP000038830">
    <property type="component" value="Unassembled WGS sequence"/>
</dbReference>
<gene>
    <name evidence="3" type="ORF">BN1211_3914</name>
</gene>
<keyword evidence="1" id="KW-0175">Coiled coil</keyword>
<evidence type="ECO:0000256" key="1">
    <source>
        <dbReference type="SAM" id="Coils"/>
    </source>
</evidence>